<dbReference type="Proteomes" id="UP001586593">
    <property type="component" value="Unassembled WGS sequence"/>
</dbReference>
<evidence type="ECO:0000256" key="1">
    <source>
        <dbReference type="SAM" id="MobiDB-lite"/>
    </source>
</evidence>
<protein>
    <submittedName>
        <fullName evidence="2">Uncharacterized protein</fullName>
    </submittedName>
</protein>
<keyword evidence="3" id="KW-1185">Reference proteome</keyword>
<accession>A0ABR3WHL4</accession>
<proteinExistence type="predicted"/>
<comment type="caution">
    <text evidence="2">The sequence shown here is derived from an EMBL/GenBank/DDBJ whole genome shotgun (WGS) entry which is preliminary data.</text>
</comment>
<feature type="region of interest" description="Disordered" evidence="1">
    <location>
        <begin position="57"/>
        <end position="89"/>
    </location>
</feature>
<reference evidence="2 3" key="1">
    <citation type="journal article" date="2024" name="Commun. Biol.">
        <title>Comparative genomic analysis of thermophilic fungi reveals convergent evolutionary adaptations and gene losses.</title>
        <authorList>
            <person name="Steindorff A.S."/>
            <person name="Aguilar-Pontes M.V."/>
            <person name="Robinson A.J."/>
            <person name="Andreopoulos B."/>
            <person name="LaButti K."/>
            <person name="Kuo A."/>
            <person name="Mondo S."/>
            <person name="Riley R."/>
            <person name="Otillar R."/>
            <person name="Haridas S."/>
            <person name="Lipzen A."/>
            <person name="Grimwood J."/>
            <person name="Schmutz J."/>
            <person name="Clum A."/>
            <person name="Reid I.D."/>
            <person name="Moisan M.C."/>
            <person name="Butler G."/>
            <person name="Nguyen T.T.M."/>
            <person name="Dewar K."/>
            <person name="Conant G."/>
            <person name="Drula E."/>
            <person name="Henrissat B."/>
            <person name="Hansel C."/>
            <person name="Singer S."/>
            <person name="Hutchinson M.I."/>
            <person name="de Vries R.P."/>
            <person name="Natvig D.O."/>
            <person name="Powell A.J."/>
            <person name="Tsang A."/>
            <person name="Grigoriev I.V."/>
        </authorList>
    </citation>
    <scope>NUCLEOTIDE SEQUENCE [LARGE SCALE GENOMIC DNA]</scope>
    <source>
        <strain evidence="2 3">ATCC 24622</strain>
    </source>
</reference>
<sequence>METARWSESGERSRGLVGVHTYALATRLRSESGTRGRTRMRRLECFEISGMVAHEVDRRVQRSRRSSAAAGHSVQRAGSPLPDSAGCVSKGKVEESVRVGKRVSPGGVEEPVRVGKLPVFIAGLGWTRVRGRVHVPDRGDLRGFSRPDYSCSTQDRAANCSTLAFTPQIR</sequence>
<name>A0ABR3WHL4_9PEZI</name>
<gene>
    <name evidence="2" type="ORF">VTK73DRAFT_6883</name>
</gene>
<organism evidence="2 3">
    <name type="scientific">Phialemonium thermophilum</name>
    <dbReference type="NCBI Taxonomy" id="223376"/>
    <lineage>
        <taxon>Eukaryota</taxon>
        <taxon>Fungi</taxon>
        <taxon>Dikarya</taxon>
        <taxon>Ascomycota</taxon>
        <taxon>Pezizomycotina</taxon>
        <taxon>Sordariomycetes</taxon>
        <taxon>Sordariomycetidae</taxon>
        <taxon>Cephalothecales</taxon>
        <taxon>Cephalothecaceae</taxon>
        <taxon>Phialemonium</taxon>
    </lineage>
</organism>
<evidence type="ECO:0000313" key="3">
    <source>
        <dbReference type="Proteomes" id="UP001586593"/>
    </source>
</evidence>
<evidence type="ECO:0000313" key="2">
    <source>
        <dbReference type="EMBL" id="KAL1862442.1"/>
    </source>
</evidence>
<dbReference type="EMBL" id="JAZHXJ010000401">
    <property type="protein sequence ID" value="KAL1862442.1"/>
    <property type="molecule type" value="Genomic_DNA"/>
</dbReference>